<evidence type="ECO:0000259" key="3">
    <source>
        <dbReference type="Pfam" id="PF03061"/>
    </source>
</evidence>
<evidence type="ECO:0000313" key="5">
    <source>
        <dbReference type="Proteomes" id="UP000507222"/>
    </source>
</evidence>
<dbReference type="GO" id="GO:0047617">
    <property type="term" value="F:fatty acyl-CoA hydrolase activity"/>
    <property type="evidence" value="ECO:0007669"/>
    <property type="project" value="InterPro"/>
</dbReference>
<dbReference type="PANTHER" id="PTHR21660:SF47">
    <property type="entry name" value="F19P19.27 PROTEIN"/>
    <property type="match status" value="1"/>
</dbReference>
<dbReference type="Pfam" id="PF03061">
    <property type="entry name" value="4HBT"/>
    <property type="match status" value="1"/>
</dbReference>
<protein>
    <recommendedName>
        <fullName evidence="3">Thioesterase domain-containing protein</fullName>
    </recommendedName>
</protein>
<sequence>MRIDASSSASASSLSLSGLLIPKATLNTTTTPTPTIPKPQITGTLSLSPSSPVTPSFLDKERGILKIADLGLSCAFTVPRKSYTHEIVTLSLSYFGAVKQLELDSIHSFQRTKDMMTEAMFSLNTMTEDGNIKEVKVFNLSLYDYFFLPSFGVSVDINVSYLNSAYSGEEVEVEAKALRVGKPVGVASVELRKKKTCKIIA</sequence>
<reference evidence="4 5" key="1">
    <citation type="submission" date="2020-05" db="EMBL/GenBank/DDBJ databases">
        <authorList>
            <person name="Campoy J."/>
            <person name="Schneeberger K."/>
            <person name="Spophaly S."/>
        </authorList>
    </citation>
    <scope>NUCLEOTIDE SEQUENCE [LARGE SCALE GENOMIC DNA]</scope>
    <source>
        <strain evidence="4">PruArmRojPasFocal</strain>
    </source>
</reference>
<dbReference type="Gene3D" id="3.10.129.10">
    <property type="entry name" value="Hotdog Thioesterase"/>
    <property type="match status" value="1"/>
</dbReference>
<feature type="domain" description="Thioesterase" evidence="3">
    <location>
        <begin position="152"/>
        <end position="195"/>
    </location>
</feature>
<evidence type="ECO:0000313" key="4">
    <source>
        <dbReference type="EMBL" id="CAB4268905.1"/>
    </source>
</evidence>
<organism evidence="4 5">
    <name type="scientific">Prunus armeniaca</name>
    <name type="common">Apricot</name>
    <name type="synonym">Armeniaca vulgaris</name>
    <dbReference type="NCBI Taxonomy" id="36596"/>
    <lineage>
        <taxon>Eukaryota</taxon>
        <taxon>Viridiplantae</taxon>
        <taxon>Streptophyta</taxon>
        <taxon>Embryophyta</taxon>
        <taxon>Tracheophyta</taxon>
        <taxon>Spermatophyta</taxon>
        <taxon>Magnoliopsida</taxon>
        <taxon>eudicotyledons</taxon>
        <taxon>Gunneridae</taxon>
        <taxon>Pentapetalae</taxon>
        <taxon>rosids</taxon>
        <taxon>fabids</taxon>
        <taxon>Rosales</taxon>
        <taxon>Rosaceae</taxon>
        <taxon>Amygdaloideae</taxon>
        <taxon>Amygdaleae</taxon>
        <taxon>Prunus</taxon>
    </lineage>
</organism>
<comment type="similarity">
    <text evidence="1">Belongs to the thioesterase PaaI family.</text>
</comment>
<gene>
    <name evidence="4" type="ORF">CURHAP_LOCUS13618</name>
</gene>
<dbReference type="PANTHER" id="PTHR21660">
    <property type="entry name" value="THIOESTERASE SUPERFAMILY MEMBER-RELATED"/>
    <property type="match status" value="1"/>
</dbReference>
<feature type="region of interest" description="Disordered" evidence="2">
    <location>
        <begin position="27"/>
        <end position="52"/>
    </location>
</feature>
<name>A0A6J5U140_PRUAR</name>
<evidence type="ECO:0000256" key="2">
    <source>
        <dbReference type="SAM" id="MobiDB-lite"/>
    </source>
</evidence>
<dbReference type="Proteomes" id="UP000507222">
    <property type="component" value="Unassembled WGS sequence"/>
</dbReference>
<dbReference type="InterPro" id="IPR006683">
    <property type="entry name" value="Thioestr_dom"/>
</dbReference>
<evidence type="ECO:0000256" key="1">
    <source>
        <dbReference type="ARBA" id="ARBA00008324"/>
    </source>
</evidence>
<dbReference type="EMBL" id="CAEKDK010000002">
    <property type="protein sequence ID" value="CAB4268905.1"/>
    <property type="molecule type" value="Genomic_DNA"/>
</dbReference>
<dbReference type="SUPFAM" id="SSF54637">
    <property type="entry name" value="Thioesterase/thiol ester dehydrase-isomerase"/>
    <property type="match status" value="1"/>
</dbReference>
<dbReference type="InterPro" id="IPR029069">
    <property type="entry name" value="HotDog_dom_sf"/>
</dbReference>
<dbReference type="InterPro" id="IPR039298">
    <property type="entry name" value="ACOT13"/>
</dbReference>
<dbReference type="AlphaFoldDB" id="A0A6J5U140"/>
<proteinExistence type="inferred from homology"/>
<accession>A0A6J5U140</accession>